<comment type="caution">
    <text evidence="8">The sequence shown here is derived from an EMBL/GenBank/DDBJ whole genome shotgun (WGS) entry which is preliminary data.</text>
</comment>
<evidence type="ECO:0000256" key="6">
    <source>
        <dbReference type="HAMAP-Rule" id="MF_00074"/>
    </source>
</evidence>
<evidence type="ECO:0000256" key="1">
    <source>
        <dbReference type="ARBA" id="ARBA00022490"/>
    </source>
</evidence>
<dbReference type="EMBL" id="LFJC01000003">
    <property type="protein sequence ID" value="PIT00054.1"/>
    <property type="molecule type" value="Genomic_DNA"/>
</dbReference>
<comment type="similarity">
    <text evidence="6">Belongs to the methyltransferase superfamily. RNA methyltransferase RsmG family.</text>
</comment>
<dbReference type="Pfam" id="PF02527">
    <property type="entry name" value="GidB"/>
    <property type="match status" value="1"/>
</dbReference>
<dbReference type="PANTHER" id="PTHR31760">
    <property type="entry name" value="S-ADENOSYL-L-METHIONINE-DEPENDENT METHYLTRANSFERASES SUPERFAMILY PROTEIN"/>
    <property type="match status" value="1"/>
</dbReference>
<keyword evidence="2 6" id="KW-0698">rRNA processing</keyword>
<proteinExistence type="inferred from homology"/>
<keyword evidence="3 6" id="KW-0489">Methyltransferase</keyword>
<comment type="caution">
    <text evidence="6">Lacks conserved residue(s) required for the propagation of feature annotation.</text>
</comment>
<evidence type="ECO:0000313" key="9">
    <source>
        <dbReference type="Proteomes" id="UP000228930"/>
    </source>
</evidence>
<dbReference type="HAMAP" id="MF_00074">
    <property type="entry name" value="16SrRNA_methyltr_G"/>
    <property type="match status" value="1"/>
</dbReference>
<feature type="binding site" evidence="6">
    <location>
        <position position="190"/>
    </location>
    <ligand>
        <name>S-adenosyl-L-methionine</name>
        <dbReference type="ChEBI" id="CHEBI:59789"/>
    </ligand>
</feature>
<evidence type="ECO:0000313" key="8">
    <source>
        <dbReference type="EMBL" id="PIT00054.1"/>
    </source>
</evidence>
<evidence type="ECO:0000256" key="3">
    <source>
        <dbReference type="ARBA" id="ARBA00022603"/>
    </source>
</evidence>
<keyword evidence="5 6" id="KW-0949">S-adenosyl-L-methionine</keyword>
<name>A0A2M6U638_9BRAD</name>
<keyword evidence="1 6" id="KW-0963">Cytoplasm</keyword>
<evidence type="ECO:0000256" key="2">
    <source>
        <dbReference type="ARBA" id="ARBA00022552"/>
    </source>
</evidence>
<keyword evidence="4 6" id="KW-0808">Transferase</keyword>
<dbReference type="Gene3D" id="3.40.50.150">
    <property type="entry name" value="Vaccinia Virus protein VP39"/>
    <property type="match status" value="1"/>
</dbReference>
<organism evidence="8 9">
    <name type="scientific">Bradyrhizobium nitroreducens</name>
    <dbReference type="NCBI Taxonomy" id="709803"/>
    <lineage>
        <taxon>Bacteria</taxon>
        <taxon>Pseudomonadati</taxon>
        <taxon>Pseudomonadota</taxon>
        <taxon>Alphaproteobacteria</taxon>
        <taxon>Hyphomicrobiales</taxon>
        <taxon>Nitrobacteraceae</taxon>
        <taxon>Bradyrhizobium</taxon>
    </lineage>
</organism>
<accession>A0A2M6U638</accession>
<dbReference type="SUPFAM" id="SSF53335">
    <property type="entry name" value="S-adenosyl-L-methionine-dependent methyltransferases"/>
    <property type="match status" value="1"/>
</dbReference>
<feature type="compositionally biased region" description="Basic and acidic residues" evidence="7">
    <location>
        <begin position="33"/>
        <end position="43"/>
    </location>
</feature>
<feature type="binding site" evidence="6">
    <location>
        <position position="125"/>
    </location>
    <ligand>
        <name>S-adenosyl-L-methionine</name>
        <dbReference type="ChEBI" id="CHEBI:59789"/>
    </ligand>
</feature>
<dbReference type="AlphaFoldDB" id="A0A2M6U638"/>
<feature type="region of interest" description="Disordered" evidence="7">
    <location>
        <begin position="1"/>
        <end position="43"/>
    </location>
</feature>
<dbReference type="NCBIfam" id="TIGR00138">
    <property type="entry name" value="rsmG_gidB"/>
    <property type="match status" value="1"/>
</dbReference>
<dbReference type="InterPro" id="IPR003682">
    <property type="entry name" value="rRNA_ssu_MeTfrase_G"/>
</dbReference>
<keyword evidence="9" id="KW-1185">Reference proteome</keyword>
<comment type="subcellular location">
    <subcellularLocation>
        <location evidence="6">Cytoplasm</location>
    </subcellularLocation>
</comment>
<evidence type="ECO:0000256" key="4">
    <source>
        <dbReference type="ARBA" id="ARBA00022679"/>
    </source>
</evidence>
<comment type="function">
    <text evidence="6">Specifically methylates the N7 position of guanine in position 527 of 16S rRNA.</text>
</comment>
<sequence length="257" mass="27785">MKQRGPGGDRPLSRRSGPGEGTGHRSGPSLAKPKIDKSNAKDQALDSIIAADKREALKLAPVSRETEERLDRYIALLREWQAKTNLVAPSTLPHLWTRHIADSLQLLDLAPDAKRWADLGSGGGFPGVVLACAMAGTPGASVHLVERIAKKAAFLREAIRVTTSPGVVHLAEIGDNVDRITGPVDCVTARALAPLHQLIGFAEPLMRQGAKALFLKGQDVEAELTEAAKYWNIQPQLHRSRTGDGWIVELTSVERRG</sequence>
<comment type="catalytic activity">
    <reaction evidence="6">
        <text>guanosine(527) in 16S rRNA + S-adenosyl-L-methionine = N(7)-methylguanosine(527) in 16S rRNA + S-adenosyl-L-homocysteine</text>
        <dbReference type="Rhea" id="RHEA:42732"/>
        <dbReference type="Rhea" id="RHEA-COMP:10209"/>
        <dbReference type="Rhea" id="RHEA-COMP:10210"/>
        <dbReference type="ChEBI" id="CHEBI:57856"/>
        <dbReference type="ChEBI" id="CHEBI:59789"/>
        <dbReference type="ChEBI" id="CHEBI:74269"/>
        <dbReference type="ChEBI" id="CHEBI:74480"/>
        <dbReference type="EC" id="2.1.1.170"/>
    </reaction>
</comment>
<dbReference type="PANTHER" id="PTHR31760:SF0">
    <property type="entry name" value="S-ADENOSYL-L-METHIONINE-DEPENDENT METHYLTRANSFERASES SUPERFAMILY PROTEIN"/>
    <property type="match status" value="1"/>
</dbReference>
<dbReference type="GO" id="GO:0070043">
    <property type="term" value="F:rRNA (guanine-N7-)-methyltransferase activity"/>
    <property type="evidence" value="ECO:0007669"/>
    <property type="project" value="UniProtKB-UniRule"/>
</dbReference>
<feature type="binding site" evidence="6">
    <location>
        <position position="120"/>
    </location>
    <ligand>
        <name>S-adenosyl-L-methionine</name>
        <dbReference type="ChEBI" id="CHEBI:59789"/>
    </ligand>
</feature>
<reference evidence="8 9" key="1">
    <citation type="submission" date="2015-06" db="EMBL/GenBank/DDBJ databases">
        <title>Comparative genome analysis of nirS-carrying Bradyrhizobium sp. strains.</title>
        <authorList>
            <person name="Ishii S."/>
            <person name="Jang J."/>
            <person name="Nishizawa T."/>
            <person name="Senoo K."/>
        </authorList>
    </citation>
    <scope>NUCLEOTIDE SEQUENCE [LARGE SCALE GENOMIC DNA]</scope>
    <source>
        <strain evidence="8 9">TSA1</strain>
    </source>
</reference>
<gene>
    <name evidence="6" type="primary">rsmG</name>
    <name evidence="8" type="ORF">TSA1_04200</name>
</gene>
<dbReference type="EC" id="2.1.1.170" evidence="6"/>
<evidence type="ECO:0000256" key="7">
    <source>
        <dbReference type="SAM" id="MobiDB-lite"/>
    </source>
</evidence>
<dbReference type="Proteomes" id="UP000228930">
    <property type="component" value="Unassembled WGS sequence"/>
</dbReference>
<dbReference type="InterPro" id="IPR029063">
    <property type="entry name" value="SAM-dependent_MTases_sf"/>
</dbReference>
<dbReference type="PIRSF" id="PIRSF003078">
    <property type="entry name" value="GidB"/>
    <property type="match status" value="1"/>
</dbReference>
<protein>
    <recommendedName>
        <fullName evidence="6">Ribosomal RNA small subunit methyltransferase G</fullName>
        <ecNumber evidence="6">2.1.1.170</ecNumber>
    </recommendedName>
    <alternativeName>
        <fullName evidence="6">16S rRNA 7-methylguanosine methyltransferase</fullName>
        <shortName evidence="6">16S rRNA m7G methyltransferase</shortName>
    </alternativeName>
</protein>
<dbReference type="GO" id="GO:0005829">
    <property type="term" value="C:cytosol"/>
    <property type="evidence" value="ECO:0007669"/>
    <property type="project" value="TreeGrafter"/>
</dbReference>
<evidence type="ECO:0000256" key="5">
    <source>
        <dbReference type="ARBA" id="ARBA00022691"/>
    </source>
</evidence>